<evidence type="ECO:0000259" key="1">
    <source>
        <dbReference type="Pfam" id="PF13503"/>
    </source>
</evidence>
<comment type="caution">
    <text evidence="2">The sequence shown here is derived from an EMBL/GenBank/DDBJ whole genome shotgun (WGS) entry which is preliminary data.</text>
</comment>
<dbReference type="Proteomes" id="UP000319828">
    <property type="component" value="Unassembled WGS sequence"/>
</dbReference>
<dbReference type="InterPro" id="IPR025391">
    <property type="entry name" value="DUF4123"/>
</dbReference>
<dbReference type="AlphaFoldDB" id="A0A557P5B3"/>
<sequence length="282" mass="32473">MLKRRAMSVQAIEINNLYQRLDSLHHDEHLYLLVDVLSWPEGLAQAQSLDPQVNMVKLFMGTQLSNVMDVSPWVIEINDQSKTLLEQVAEKKIGIVYISTLSLSNFQQSITPLLIASMPAINDKQPHQVLLSFYRPSVAQGIALMNIGLLSFGACIEIWIPAARHQQWQSYTCHQTLPARAILLTPELHQSIDEQYYQYWLGGFGNWQSHSDEDFTKAARIVYLLKQNHVTRELPILMWLDWLQWHIQEIDIETILPIIRQDKPALARLEQVKLLVKDSGDE</sequence>
<dbReference type="EMBL" id="VMKJ01000021">
    <property type="protein sequence ID" value="TVO35861.1"/>
    <property type="molecule type" value="Genomic_DNA"/>
</dbReference>
<feature type="domain" description="DUF4123" evidence="1">
    <location>
        <begin position="30"/>
        <end position="141"/>
    </location>
</feature>
<organism evidence="2 3">
    <name type="scientific">Vibrio algivorus</name>
    <dbReference type="NCBI Taxonomy" id="1667024"/>
    <lineage>
        <taxon>Bacteria</taxon>
        <taxon>Pseudomonadati</taxon>
        <taxon>Pseudomonadota</taxon>
        <taxon>Gammaproteobacteria</taxon>
        <taxon>Vibrionales</taxon>
        <taxon>Vibrionaceae</taxon>
        <taxon>Vibrio</taxon>
    </lineage>
</organism>
<name>A0A557P5B3_9VIBR</name>
<gene>
    <name evidence="2" type="ORF">FOF44_10740</name>
</gene>
<dbReference type="Pfam" id="PF13503">
    <property type="entry name" value="DUF4123"/>
    <property type="match status" value="1"/>
</dbReference>
<evidence type="ECO:0000313" key="2">
    <source>
        <dbReference type="EMBL" id="TVO35861.1"/>
    </source>
</evidence>
<evidence type="ECO:0000313" key="3">
    <source>
        <dbReference type="Proteomes" id="UP000319828"/>
    </source>
</evidence>
<protein>
    <submittedName>
        <fullName evidence="2">DUF4123 domain-containing protein</fullName>
    </submittedName>
</protein>
<proteinExistence type="predicted"/>
<reference evidence="2 3" key="1">
    <citation type="submission" date="2019-07" db="EMBL/GenBank/DDBJ databases">
        <title>The draft genome sequence of Vibrio algivorus M1486.</title>
        <authorList>
            <person name="Meng X."/>
        </authorList>
    </citation>
    <scope>NUCLEOTIDE SEQUENCE [LARGE SCALE GENOMIC DNA]</scope>
    <source>
        <strain evidence="2 3">M1486</strain>
    </source>
</reference>
<accession>A0A557P5B3</accession>